<dbReference type="Gene3D" id="3.20.20.30">
    <property type="entry name" value="Luciferase-like domain"/>
    <property type="match status" value="1"/>
</dbReference>
<dbReference type="PANTHER" id="PTHR42847:SF4">
    <property type="entry name" value="ALKANESULFONATE MONOOXYGENASE-RELATED"/>
    <property type="match status" value="1"/>
</dbReference>
<organism evidence="7 8">
    <name type="scientific">Nostocoides japonicum T1-X7</name>
    <dbReference type="NCBI Taxonomy" id="1194083"/>
    <lineage>
        <taxon>Bacteria</taxon>
        <taxon>Bacillati</taxon>
        <taxon>Actinomycetota</taxon>
        <taxon>Actinomycetes</taxon>
        <taxon>Micrococcales</taxon>
        <taxon>Intrasporangiaceae</taxon>
        <taxon>Nostocoides</taxon>
    </lineage>
</organism>
<dbReference type="AlphaFoldDB" id="A0A077LSR8"/>
<dbReference type="STRING" id="1194083.BN12_1100002"/>
<evidence type="ECO:0000313" key="7">
    <source>
        <dbReference type="EMBL" id="CCH76173.1"/>
    </source>
</evidence>
<keyword evidence="1" id="KW-0285">Flavoprotein</keyword>
<evidence type="ECO:0000259" key="6">
    <source>
        <dbReference type="Pfam" id="PF00296"/>
    </source>
</evidence>
<sequence length="512" mass="54586">MSATDGIPDPALVVLVGASGSGKSTWAASRFRASEIVSSDALRAVVGSGEHDLDASADAFDLLDRIVAGRARRRLSVVVDTLGLDPTMRRAWLALARETGLAAVVVRLTAPERVVRQRNRERDRSVPAAVLTRQLRSARRAMAEIDAEGWDLVVDVVHEPEALPRERAPRPVGRPATPGATTLERSPTGEPMSGPAERPARGDRDGPEIVLQVSRFPWGEDPSGWLRGVALAAAEAGFGGVALMDHLIQIPQVDRAWEPIPEPFVALGHLAALGTSLRLGTLCTPVTFRPAGVLAKAVATLDVLTGGHAFVGIGAGWWEREHVAYGIGFPPAREREDLLESAVETVRALWSAGTKPYAGARVSLPETTCYPRPVGTPQILVGGSGKRRTLRTAARLGDACNLPSDPAALDVLVPLLRAHCADAGRDPDEVAVTVLDVPAVGRDREDARARVERLRGRAAAATYAARHHAGTATEHRDRYRRLAESHGVRTVFVAVPDLSGPDDIERLAGLVP</sequence>
<name>A0A077LSR8_9MICO</name>
<keyword evidence="4" id="KW-0503">Monooxygenase</keyword>
<reference evidence="7 8" key="1">
    <citation type="journal article" date="2013" name="ISME J.">
        <title>A metabolic model for members of the genus Tetrasphaera involved in enhanced biological phosphorus removal.</title>
        <authorList>
            <person name="Kristiansen R."/>
            <person name="Nguyen H.T.T."/>
            <person name="Saunders A.M."/>
            <person name="Nielsen J.L."/>
            <person name="Wimmer R."/>
            <person name="Le V.Q."/>
            <person name="McIlroy S.J."/>
            <person name="Petrovski S."/>
            <person name="Seviour R.J."/>
            <person name="Calteau A."/>
            <person name="Nielsen K.L."/>
            <person name="Nielsen P.H."/>
        </authorList>
    </citation>
    <scope>NUCLEOTIDE SEQUENCE [LARGE SCALE GENOMIC DNA]</scope>
    <source>
        <strain evidence="7 8">T1-X7</strain>
    </source>
</reference>
<dbReference type="Pfam" id="PF00296">
    <property type="entry name" value="Bac_luciferase"/>
    <property type="match status" value="1"/>
</dbReference>
<feature type="region of interest" description="Disordered" evidence="5">
    <location>
        <begin position="164"/>
        <end position="205"/>
    </location>
</feature>
<dbReference type="GO" id="GO:0008726">
    <property type="term" value="F:alkanesulfonate monooxygenase activity"/>
    <property type="evidence" value="ECO:0007669"/>
    <property type="project" value="TreeGrafter"/>
</dbReference>
<dbReference type="Pfam" id="PF13671">
    <property type="entry name" value="AAA_33"/>
    <property type="match status" value="1"/>
</dbReference>
<keyword evidence="3" id="KW-0560">Oxidoreductase</keyword>
<dbReference type="SUPFAM" id="SSF51679">
    <property type="entry name" value="Bacterial luciferase-like"/>
    <property type="match status" value="1"/>
</dbReference>
<evidence type="ECO:0000256" key="1">
    <source>
        <dbReference type="ARBA" id="ARBA00022630"/>
    </source>
</evidence>
<evidence type="ECO:0000256" key="5">
    <source>
        <dbReference type="SAM" id="MobiDB-lite"/>
    </source>
</evidence>
<proteinExistence type="predicted"/>
<feature type="domain" description="Luciferase-like" evidence="6">
    <location>
        <begin position="227"/>
        <end position="495"/>
    </location>
</feature>
<dbReference type="OrthoDB" id="143323at2"/>
<accession>A0A077LSR8</accession>
<dbReference type="EMBL" id="CAJB01000014">
    <property type="protein sequence ID" value="CCH76173.1"/>
    <property type="molecule type" value="Genomic_DNA"/>
</dbReference>
<comment type="caution">
    <text evidence="7">The sequence shown here is derived from an EMBL/GenBank/DDBJ whole genome shotgun (WGS) entry which is preliminary data.</text>
</comment>
<evidence type="ECO:0000256" key="3">
    <source>
        <dbReference type="ARBA" id="ARBA00023002"/>
    </source>
</evidence>
<dbReference type="Proteomes" id="UP000035721">
    <property type="component" value="Unassembled WGS sequence"/>
</dbReference>
<keyword evidence="2" id="KW-0288">FMN</keyword>
<evidence type="ECO:0000256" key="4">
    <source>
        <dbReference type="ARBA" id="ARBA00023033"/>
    </source>
</evidence>
<evidence type="ECO:0000256" key="2">
    <source>
        <dbReference type="ARBA" id="ARBA00022643"/>
    </source>
</evidence>
<dbReference type="InterPro" id="IPR036661">
    <property type="entry name" value="Luciferase-like_sf"/>
</dbReference>
<dbReference type="RefSeq" id="WP_048552841.1">
    <property type="nucleotide sequence ID" value="NZ_HF570958.1"/>
</dbReference>
<dbReference type="Gene3D" id="3.40.50.300">
    <property type="entry name" value="P-loop containing nucleotide triphosphate hydrolases"/>
    <property type="match status" value="1"/>
</dbReference>
<gene>
    <name evidence="7" type="ORF">BN12_1100002</name>
</gene>
<dbReference type="SUPFAM" id="SSF52540">
    <property type="entry name" value="P-loop containing nucleoside triphosphate hydrolases"/>
    <property type="match status" value="1"/>
</dbReference>
<dbReference type="InterPro" id="IPR050172">
    <property type="entry name" value="SsuD_RutA_monooxygenase"/>
</dbReference>
<dbReference type="InterPro" id="IPR027417">
    <property type="entry name" value="P-loop_NTPase"/>
</dbReference>
<protein>
    <recommendedName>
        <fullName evidence="6">Luciferase-like domain-containing protein</fullName>
    </recommendedName>
</protein>
<dbReference type="PANTHER" id="PTHR42847">
    <property type="entry name" value="ALKANESULFONATE MONOOXYGENASE"/>
    <property type="match status" value="1"/>
</dbReference>
<evidence type="ECO:0000313" key="8">
    <source>
        <dbReference type="Proteomes" id="UP000035721"/>
    </source>
</evidence>
<dbReference type="GO" id="GO:0046306">
    <property type="term" value="P:alkanesulfonate catabolic process"/>
    <property type="evidence" value="ECO:0007669"/>
    <property type="project" value="TreeGrafter"/>
</dbReference>
<keyword evidence="8" id="KW-1185">Reference proteome</keyword>
<dbReference type="InterPro" id="IPR011251">
    <property type="entry name" value="Luciferase-like_dom"/>
</dbReference>